<feature type="transmembrane region" description="Helical" evidence="1">
    <location>
        <begin position="105"/>
        <end position="126"/>
    </location>
</feature>
<dbReference type="Proteomes" id="UP000683925">
    <property type="component" value="Unassembled WGS sequence"/>
</dbReference>
<keyword evidence="3" id="KW-1185">Reference proteome</keyword>
<feature type="transmembrane region" description="Helical" evidence="1">
    <location>
        <begin position="156"/>
        <end position="174"/>
    </location>
</feature>
<evidence type="ECO:0000256" key="1">
    <source>
        <dbReference type="SAM" id="Phobius"/>
    </source>
</evidence>
<dbReference type="EMBL" id="CAJJDP010000210">
    <property type="protein sequence ID" value="CAD8215115.1"/>
    <property type="molecule type" value="Genomic_DNA"/>
</dbReference>
<evidence type="ECO:0000313" key="3">
    <source>
        <dbReference type="Proteomes" id="UP000683925"/>
    </source>
</evidence>
<sequence>MTFVIMDKMEVCAKNEIEMIQEELDHSLKIRSSQNVNNVKNFQGSYQPFIYINLGYPSTLQIIRSIEKTNNYLHNSRSDKNLSTFYSYQIKVTLKYIQIRILFKLFLNYLWIFSHIFTIICITFSSNCVNNQVIHHILWRVILNVFFFAEIQGIQLIYSSNLVMFVLIVAWILIHYI</sequence>
<name>A0A8S1YL44_PAROT</name>
<reference evidence="2" key="1">
    <citation type="submission" date="2021-01" db="EMBL/GenBank/DDBJ databases">
        <authorList>
            <consortium name="Genoscope - CEA"/>
            <person name="William W."/>
        </authorList>
    </citation>
    <scope>NUCLEOTIDE SEQUENCE</scope>
</reference>
<keyword evidence="1" id="KW-0472">Membrane</keyword>
<comment type="caution">
    <text evidence="2">The sequence shown here is derived from an EMBL/GenBank/DDBJ whole genome shotgun (WGS) entry which is preliminary data.</text>
</comment>
<evidence type="ECO:0000313" key="2">
    <source>
        <dbReference type="EMBL" id="CAD8215115.1"/>
    </source>
</evidence>
<evidence type="ECO:0008006" key="4">
    <source>
        <dbReference type="Google" id="ProtNLM"/>
    </source>
</evidence>
<keyword evidence="1" id="KW-0812">Transmembrane</keyword>
<gene>
    <name evidence="2" type="ORF">POCTA_138.1.T2060008</name>
</gene>
<keyword evidence="1" id="KW-1133">Transmembrane helix</keyword>
<organism evidence="2 3">
    <name type="scientific">Paramecium octaurelia</name>
    <dbReference type="NCBI Taxonomy" id="43137"/>
    <lineage>
        <taxon>Eukaryota</taxon>
        <taxon>Sar</taxon>
        <taxon>Alveolata</taxon>
        <taxon>Ciliophora</taxon>
        <taxon>Intramacronucleata</taxon>
        <taxon>Oligohymenophorea</taxon>
        <taxon>Peniculida</taxon>
        <taxon>Parameciidae</taxon>
        <taxon>Paramecium</taxon>
    </lineage>
</organism>
<protein>
    <recommendedName>
        <fullName evidence="4">Transmembrane protein</fullName>
    </recommendedName>
</protein>
<proteinExistence type="predicted"/>
<dbReference type="AlphaFoldDB" id="A0A8S1YL44"/>
<accession>A0A8S1YL44</accession>